<evidence type="ECO:0000256" key="2">
    <source>
        <dbReference type="ARBA" id="ARBA00022801"/>
    </source>
</evidence>
<dbReference type="EMBL" id="BLTE01000001">
    <property type="protein sequence ID" value="GFK92293.1"/>
    <property type="molecule type" value="Genomic_DNA"/>
</dbReference>
<proteinExistence type="predicted"/>
<dbReference type="GO" id="GO:0006508">
    <property type="term" value="P:proteolysis"/>
    <property type="evidence" value="ECO:0007669"/>
    <property type="project" value="UniProtKB-KW"/>
</dbReference>
<dbReference type="AlphaFoldDB" id="A0A6V8LHV4"/>
<keyword evidence="1" id="KW-0645">Protease</keyword>
<dbReference type="Gene3D" id="2.40.10.120">
    <property type="match status" value="1"/>
</dbReference>
<sequence>MPQVQVPAPQLEAHRAVQEDVSQVIAAVMPAVVSVSRPGQAQDAQPAGPVTYLTPGGNPAAPAGSGIVVDERGYVLTTFQSVGKASVVKVTVFSGSQKEYLADVVGIDSTCDLALLKVRANKMFAAVPLGNSDAVNVGDIVFAVGNPFGFTGTVTMGIVSSASRQVTIQGVRYPDLIQTDAAINDGNNGGPLINIRGEVVGVNMATLMPDHKYSGIGFAAPINNAANLLSGRTR</sequence>
<dbReference type="GO" id="GO:0004252">
    <property type="term" value="F:serine-type endopeptidase activity"/>
    <property type="evidence" value="ECO:0007669"/>
    <property type="project" value="InterPro"/>
</dbReference>
<reference evidence="3 4" key="1">
    <citation type="submission" date="2020-04" db="EMBL/GenBank/DDBJ databases">
        <authorList>
            <consortium name="Desulfovibrio sp. FSS-1 genome sequencing consortium"/>
            <person name="Shimoshige H."/>
            <person name="Kobayashi H."/>
            <person name="Maekawa T."/>
        </authorList>
    </citation>
    <scope>NUCLEOTIDE SEQUENCE [LARGE SCALE GENOMIC DNA]</scope>
    <source>
        <strain evidence="3 4">SIID29052-01</strain>
    </source>
</reference>
<dbReference type="PRINTS" id="PR00834">
    <property type="entry name" value="PROTEASES2C"/>
</dbReference>
<dbReference type="InterPro" id="IPR051201">
    <property type="entry name" value="Chloro_Bact_Ser_Proteases"/>
</dbReference>
<dbReference type="PANTHER" id="PTHR43343">
    <property type="entry name" value="PEPTIDASE S12"/>
    <property type="match status" value="1"/>
</dbReference>
<name>A0A6V8LHV4_9BACT</name>
<comment type="caution">
    <text evidence="3">The sequence shown here is derived from an EMBL/GenBank/DDBJ whole genome shotgun (WGS) entry which is preliminary data.</text>
</comment>
<keyword evidence="4" id="KW-1185">Reference proteome</keyword>
<dbReference type="InterPro" id="IPR009003">
    <property type="entry name" value="Peptidase_S1_PA"/>
</dbReference>
<organism evidence="3 4">
    <name type="scientific">Fundidesulfovibrio magnetotacticus</name>
    <dbReference type="NCBI Taxonomy" id="2730080"/>
    <lineage>
        <taxon>Bacteria</taxon>
        <taxon>Pseudomonadati</taxon>
        <taxon>Thermodesulfobacteriota</taxon>
        <taxon>Desulfovibrionia</taxon>
        <taxon>Desulfovibrionales</taxon>
        <taxon>Desulfovibrionaceae</taxon>
        <taxon>Fundidesulfovibrio</taxon>
    </lineage>
</organism>
<dbReference type="SUPFAM" id="SSF50494">
    <property type="entry name" value="Trypsin-like serine proteases"/>
    <property type="match status" value="1"/>
</dbReference>
<protein>
    <submittedName>
        <fullName evidence="3">Magetosome protein mamE-Nter</fullName>
    </submittedName>
</protein>
<dbReference type="InterPro" id="IPR001940">
    <property type="entry name" value="Peptidase_S1C"/>
</dbReference>
<dbReference type="Pfam" id="PF13365">
    <property type="entry name" value="Trypsin_2"/>
    <property type="match status" value="1"/>
</dbReference>
<accession>A0A6V8LHV4</accession>
<evidence type="ECO:0000256" key="1">
    <source>
        <dbReference type="ARBA" id="ARBA00022670"/>
    </source>
</evidence>
<evidence type="ECO:0000313" key="3">
    <source>
        <dbReference type="EMBL" id="GFK92293.1"/>
    </source>
</evidence>
<keyword evidence="2" id="KW-0378">Hydrolase</keyword>
<reference evidence="3 4" key="2">
    <citation type="submission" date="2020-05" db="EMBL/GenBank/DDBJ databases">
        <title>Draft genome sequence of Desulfovibrio sp. strainFSS-1.</title>
        <authorList>
            <person name="Shimoshige H."/>
            <person name="Kobayashi H."/>
            <person name="Maekawa T."/>
        </authorList>
    </citation>
    <scope>NUCLEOTIDE SEQUENCE [LARGE SCALE GENOMIC DNA]</scope>
    <source>
        <strain evidence="3 4">SIID29052-01</strain>
    </source>
</reference>
<dbReference type="PANTHER" id="PTHR43343:SF3">
    <property type="entry name" value="PROTEASE DO-LIKE 8, CHLOROPLASTIC"/>
    <property type="match status" value="1"/>
</dbReference>
<evidence type="ECO:0000313" key="4">
    <source>
        <dbReference type="Proteomes" id="UP000494245"/>
    </source>
</evidence>
<gene>
    <name evidence="3" type="primary">mamE-Nter</name>
    <name evidence="3" type="ORF">NNJEOMEG_00116</name>
</gene>
<dbReference type="Proteomes" id="UP000494245">
    <property type="component" value="Unassembled WGS sequence"/>
</dbReference>